<comment type="caution">
    <text evidence="2">The sequence shown here is derived from an EMBL/GenBank/DDBJ whole genome shotgun (WGS) entry which is preliminary data.</text>
</comment>
<evidence type="ECO:0000313" key="2">
    <source>
        <dbReference type="EMBL" id="TDG01736.1"/>
    </source>
</evidence>
<feature type="domain" description="N-acetyltransferase" evidence="1">
    <location>
        <begin position="107"/>
        <end position="243"/>
    </location>
</feature>
<dbReference type="OrthoDB" id="4824241at2"/>
<evidence type="ECO:0000259" key="1">
    <source>
        <dbReference type="PROSITE" id="PS51186"/>
    </source>
</evidence>
<sequence>MELEPGSAEIVLLAWARHLGFDDEAFSFVSGSLAARTGERLVREDDAAESITFVRLFGRSALVAPAWAVTAAVDLSDDELSEHSALLRLSRDHGGHGLGTSALLFADDLPLFQPGGEVTVSHGHPEALELESKCPPDDVNEVHLTRMDHHFTVMDGNDSESQPVACAAYAEWQGILADMGVLVPPDLRRQGLGTLAASIAAHEALASGLTLQWRTALDNRGSLALARHLGFVDGGIQTSVLLS</sequence>
<keyword evidence="3" id="KW-1185">Reference proteome</keyword>
<dbReference type="GO" id="GO:0016747">
    <property type="term" value="F:acyltransferase activity, transferring groups other than amino-acyl groups"/>
    <property type="evidence" value="ECO:0007669"/>
    <property type="project" value="InterPro"/>
</dbReference>
<dbReference type="SUPFAM" id="SSF55729">
    <property type="entry name" value="Acyl-CoA N-acyltransferases (Nat)"/>
    <property type="match status" value="1"/>
</dbReference>
<reference evidence="2 3" key="1">
    <citation type="submission" date="2019-03" db="EMBL/GenBank/DDBJ databases">
        <title>Whole genome sequence of Arthrobacter sp JH1-1.</title>
        <authorList>
            <person name="Trinh H.N."/>
        </authorList>
    </citation>
    <scope>NUCLEOTIDE SEQUENCE [LARGE SCALE GENOMIC DNA]</scope>
    <source>
        <strain evidence="2 3">JH1-1</strain>
    </source>
</reference>
<gene>
    <name evidence="2" type="ORF">E1809_01215</name>
</gene>
<dbReference type="InterPro" id="IPR016181">
    <property type="entry name" value="Acyl_CoA_acyltransferase"/>
</dbReference>
<accession>A0A4R5L024</accession>
<dbReference type="EMBL" id="SMRU01000001">
    <property type="protein sequence ID" value="TDG01736.1"/>
    <property type="molecule type" value="Genomic_DNA"/>
</dbReference>
<dbReference type="Gene3D" id="3.40.630.30">
    <property type="match status" value="1"/>
</dbReference>
<dbReference type="InterPro" id="IPR000182">
    <property type="entry name" value="GNAT_dom"/>
</dbReference>
<evidence type="ECO:0000313" key="3">
    <source>
        <dbReference type="Proteomes" id="UP000295511"/>
    </source>
</evidence>
<dbReference type="Proteomes" id="UP000295511">
    <property type="component" value="Unassembled WGS sequence"/>
</dbReference>
<dbReference type="RefSeq" id="WP_133202400.1">
    <property type="nucleotide sequence ID" value="NZ_SMRU01000001.1"/>
</dbReference>
<keyword evidence="2" id="KW-0808">Transferase</keyword>
<organism evidence="2 3">
    <name type="scientific">Arthrobacter terricola</name>
    <dbReference type="NCBI Taxonomy" id="2547396"/>
    <lineage>
        <taxon>Bacteria</taxon>
        <taxon>Bacillati</taxon>
        <taxon>Actinomycetota</taxon>
        <taxon>Actinomycetes</taxon>
        <taxon>Micrococcales</taxon>
        <taxon>Micrococcaceae</taxon>
        <taxon>Arthrobacter</taxon>
    </lineage>
</organism>
<dbReference type="AlphaFoldDB" id="A0A4R5L024"/>
<name>A0A4R5L024_9MICC</name>
<protein>
    <submittedName>
        <fullName evidence="2">GNAT family N-acetyltransferase</fullName>
    </submittedName>
</protein>
<proteinExistence type="predicted"/>
<dbReference type="PROSITE" id="PS51186">
    <property type="entry name" value="GNAT"/>
    <property type="match status" value="1"/>
</dbReference>
<dbReference type="Pfam" id="PF00583">
    <property type="entry name" value="Acetyltransf_1"/>
    <property type="match status" value="1"/>
</dbReference>